<comment type="caution">
    <text evidence="2">The sequence shown here is derived from an EMBL/GenBank/DDBJ whole genome shotgun (WGS) entry which is preliminary data.</text>
</comment>
<feature type="domain" description="Cyclic nucleotide-binding" evidence="1">
    <location>
        <begin position="67"/>
        <end position="128"/>
    </location>
</feature>
<evidence type="ECO:0000313" key="2">
    <source>
        <dbReference type="EMBL" id="ROH90870.1"/>
    </source>
</evidence>
<dbReference type="InterPro" id="IPR000595">
    <property type="entry name" value="cNMP-bd_dom"/>
</dbReference>
<dbReference type="InParanoid" id="A0A3N0VDS8"/>
<dbReference type="Proteomes" id="UP000282106">
    <property type="component" value="Unassembled WGS sequence"/>
</dbReference>
<dbReference type="AlphaFoldDB" id="A0A3N0VDS8"/>
<evidence type="ECO:0000259" key="1">
    <source>
        <dbReference type="PROSITE" id="PS50042"/>
    </source>
</evidence>
<sequence length="262" mass="29057">MDMRGLLLRGLGGLVLGWLAGTAQAGAPEDKLMSCMRANIPQTLRIQEFDLVATDRAGGTRLLRGRLYAKREDEKLRAMLRLTAPNDVNGASYLMREGEKSDDMYVFLPALNKVRRITGGSSDGPLFGTDLSYADIKQIHNAFSGNQPVIEAAEKLDGRSVKRLSVVPHQEAGSRYSRIRAWVDDESCVALKVEFLEGSSVRKRLTGPAKALERSGSYWYLSEATMEDLKEGSRTRLKITGVKSGVEMANRFFDTRNFYVGN</sequence>
<organism evidence="2 3">
    <name type="scientific">Stagnimonas aquatica</name>
    <dbReference type="NCBI Taxonomy" id="2689987"/>
    <lineage>
        <taxon>Bacteria</taxon>
        <taxon>Pseudomonadati</taxon>
        <taxon>Pseudomonadota</taxon>
        <taxon>Gammaproteobacteria</taxon>
        <taxon>Nevskiales</taxon>
        <taxon>Nevskiaceae</taxon>
        <taxon>Stagnimonas</taxon>
    </lineage>
</organism>
<evidence type="ECO:0000313" key="3">
    <source>
        <dbReference type="Proteomes" id="UP000282106"/>
    </source>
</evidence>
<accession>A0A3N0VDS8</accession>
<dbReference type="RefSeq" id="WP_123211325.1">
    <property type="nucleotide sequence ID" value="NZ_RJVO01000003.1"/>
</dbReference>
<keyword evidence="2" id="KW-0449">Lipoprotein</keyword>
<proteinExistence type="predicted"/>
<name>A0A3N0VDS8_9GAMM</name>
<reference evidence="2 3" key="1">
    <citation type="submission" date="2018-10" db="EMBL/GenBank/DDBJ databases">
        <authorList>
            <person name="Chen W.-M."/>
        </authorList>
    </citation>
    <scope>NUCLEOTIDE SEQUENCE [LARGE SCALE GENOMIC DNA]</scope>
    <source>
        <strain evidence="2 3">THS-13</strain>
    </source>
</reference>
<protein>
    <submittedName>
        <fullName evidence="2">Outer membrane lipoprotein-sorting protein</fullName>
    </submittedName>
</protein>
<dbReference type="Gene3D" id="2.50.20.10">
    <property type="entry name" value="Lipoprotein localisation LolA/LolB/LppX"/>
    <property type="match status" value="1"/>
</dbReference>
<dbReference type="CDD" id="cd16329">
    <property type="entry name" value="LolA_like"/>
    <property type="match status" value="1"/>
</dbReference>
<keyword evidence="3" id="KW-1185">Reference proteome</keyword>
<dbReference type="InterPro" id="IPR033399">
    <property type="entry name" value="TP_0789-like"/>
</dbReference>
<dbReference type="EMBL" id="RJVO01000003">
    <property type="protein sequence ID" value="ROH90870.1"/>
    <property type="molecule type" value="Genomic_DNA"/>
</dbReference>
<gene>
    <name evidence="2" type="ORF">ED208_07765</name>
</gene>
<dbReference type="Pfam" id="PF17131">
    <property type="entry name" value="LolA_like"/>
    <property type="match status" value="1"/>
</dbReference>
<dbReference type="PROSITE" id="PS50042">
    <property type="entry name" value="CNMP_BINDING_3"/>
    <property type="match status" value="1"/>
</dbReference>